<sequence length="522" mass="60784">MNGFVVGDNQATSIAIDIEESWVESMKSKLNGSFVRQWRTERCSIFRVPPNLRACDPDAYEPRVVSIGPYHRGNARLEPMENHKWRTARRLLERYPDEDDLFKECLRKVKALEERARSCYSEVIAMESNEFVEMMFLDGCFIIGILLREKSDAVRRGKLNKKDSITMERWKDGEGVNADDEWAWRERNDEEPKRSGSHNSLYLIELVDHDLLKVENQIPFFVVETLYEVLAPHKLNWDSVPSVYELAMNLLNKIDPSDYYATIDNPDVHHLLHLFYVLLVPDHSRKSFPRRVSKKVLESVRPSPKVMQKVEDVLHPISRAMSSFIAKDLVGESQRHWSSGWIRSATELQEAGVKFVEKERCSFLDVSFRDGVMEIPVLCIFEHTVVLLRNLIAFEQCYLHTKDHITFYAVLMDCLIDTPGDVKVLQKKGILRIGLSSEGEVAKFFNRLCKEVFYANSQSYLRDLFVDVNRYCYSKTHRWRAVLARDYFNSPWAVVSFVAAVILLVLTFLQTLYTVFGYYHHK</sequence>
<keyword evidence="3" id="KW-1185">Reference proteome</keyword>
<dbReference type="PANTHER" id="PTHR31170">
    <property type="entry name" value="BNAC04G53230D PROTEIN"/>
    <property type="match status" value="1"/>
</dbReference>
<organism evidence="2 3">
    <name type="scientific">Acorus calamus</name>
    <name type="common">Sweet flag</name>
    <dbReference type="NCBI Taxonomy" id="4465"/>
    <lineage>
        <taxon>Eukaryota</taxon>
        <taxon>Viridiplantae</taxon>
        <taxon>Streptophyta</taxon>
        <taxon>Embryophyta</taxon>
        <taxon>Tracheophyta</taxon>
        <taxon>Spermatophyta</taxon>
        <taxon>Magnoliopsida</taxon>
        <taxon>Liliopsida</taxon>
        <taxon>Acoraceae</taxon>
        <taxon>Acorus</taxon>
    </lineage>
</organism>
<reference evidence="2" key="1">
    <citation type="journal article" date="2023" name="Nat. Commun.">
        <title>Diploid and tetraploid genomes of Acorus and the evolution of monocots.</title>
        <authorList>
            <person name="Ma L."/>
            <person name="Liu K.W."/>
            <person name="Li Z."/>
            <person name="Hsiao Y.Y."/>
            <person name="Qi Y."/>
            <person name="Fu T."/>
            <person name="Tang G.D."/>
            <person name="Zhang D."/>
            <person name="Sun W.H."/>
            <person name="Liu D.K."/>
            <person name="Li Y."/>
            <person name="Chen G.Z."/>
            <person name="Liu X.D."/>
            <person name="Liao X.Y."/>
            <person name="Jiang Y.T."/>
            <person name="Yu X."/>
            <person name="Hao Y."/>
            <person name="Huang J."/>
            <person name="Zhao X.W."/>
            <person name="Ke S."/>
            <person name="Chen Y.Y."/>
            <person name="Wu W.L."/>
            <person name="Hsu J.L."/>
            <person name="Lin Y.F."/>
            <person name="Huang M.D."/>
            <person name="Li C.Y."/>
            <person name="Huang L."/>
            <person name="Wang Z.W."/>
            <person name="Zhao X."/>
            <person name="Zhong W.Y."/>
            <person name="Peng D.H."/>
            <person name="Ahmad S."/>
            <person name="Lan S."/>
            <person name="Zhang J.S."/>
            <person name="Tsai W.C."/>
            <person name="Van de Peer Y."/>
            <person name="Liu Z.J."/>
        </authorList>
    </citation>
    <scope>NUCLEOTIDE SEQUENCE</scope>
    <source>
        <strain evidence="2">CP</strain>
    </source>
</reference>
<dbReference type="EMBL" id="JAUJYO010000011">
    <property type="protein sequence ID" value="KAK1304301.1"/>
    <property type="molecule type" value="Genomic_DNA"/>
</dbReference>
<evidence type="ECO:0000256" key="1">
    <source>
        <dbReference type="SAM" id="Phobius"/>
    </source>
</evidence>
<dbReference type="AlphaFoldDB" id="A0AAV9DTP0"/>
<keyword evidence="1" id="KW-1133">Transmembrane helix</keyword>
<keyword evidence="1" id="KW-0812">Transmembrane</keyword>
<evidence type="ECO:0000313" key="3">
    <source>
        <dbReference type="Proteomes" id="UP001180020"/>
    </source>
</evidence>
<name>A0AAV9DTP0_ACOCL</name>
<evidence type="ECO:0000313" key="2">
    <source>
        <dbReference type="EMBL" id="KAK1304301.1"/>
    </source>
</evidence>
<proteinExistence type="predicted"/>
<dbReference type="Pfam" id="PF03140">
    <property type="entry name" value="DUF247"/>
    <property type="match status" value="1"/>
</dbReference>
<reference evidence="2" key="2">
    <citation type="submission" date="2023-06" db="EMBL/GenBank/DDBJ databases">
        <authorList>
            <person name="Ma L."/>
            <person name="Liu K.-W."/>
            <person name="Li Z."/>
            <person name="Hsiao Y.-Y."/>
            <person name="Qi Y."/>
            <person name="Fu T."/>
            <person name="Tang G."/>
            <person name="Zhang D."/>
            <person name="Sun W.-H."/>
            <person name="Liu D.-K."/>
            <person name="Li Y."/>
            <person name="Chen G.-Z."/>
            <person name="Liu X.-D."/>
            <person name="Liao X.-Y."/>
            <person name="Jiang Y.-T."/>
            <person name="Yu X."/>
            <person name="Hao Y."/>
            <person name="Huang J."/>
            <person name="Zhao X.-W."/>
            <person name="Ke S."/>
            <person name="Chen Y.-Y."/>
            <person name="Wu W.-L."/>
            <person name="Hsu J.-L."/>
            <person name="Lin Y.-F."/>
            <person name="Huang M.-D."/>
            <person name="Li C.-Y."/>
            <person name="Huang L."/>
            <person name="Wang Z.-W."/>
            <person name="Zhao X."/>
            <person name="Zhong W.-Y."/>
            <person name="Peng D.-H."/>
            <person name="Ahmad S."/>
            <person name="Lan S."/>
            <person name="Zhang J.-S."/>
            <person name="Tsai W.-C."/>
            <person name="Van De Peer Y."/>
            <person name="Liu Z.-J."/>
        </authorList>
    </citation>
    <scope>NUCLEOTIDE SEQUENCE</scope>
    <source>
        <strain evidence="2">CP</strain>
        <tissue evidence="2">Leaves</tissue>
    </source>
</reference>
<protein>
    <submittedName>
        <fullName evidence="2">UPF0481 protein</fullName>
    </submittedName>
</protein>
<dbReference type="PANTHER" id="PTHR31170:SF25">
    <property type="entry name" value="BNAA09G04570D PROTEIN"/>
    <property type="match status" value="1"/>
</dbReference>
<dbReference type="InterPro" id="IPR004158">
    <property type="entry name" value="DUF247_pln"/>
</dbReference>
<keyword evidence="1" id="KW-0472">Membrane</keyword>
<gene>
    <name evidence="2" type="ORF">QJS10_CPB11g01441</name>
</gene>
<accession>A0AAV9DTP0</accession>
<dbReference type="Proteomes" id="UP001180020">
    <property type="component" value="Unassembled WGS sequence"/>
</dbReference>
<comment type="caution">
    <text evidence="2">The sequence shown here is derived from an EMBL/GenBank/DDBJ whole genome shotgun (WGS) entry which is preliminary data.</text>
</comment>
<feature type="transmembrane region" description="Helical" evidence="1">
    <location>
        <begin position="492"/>
        <end position="519"/>
    </location>
</feature>